<feature type="chain" id="PRO_5042013815" evidence="2">
    <location>
        <begin position="19"/>
        <end position="384"/>
    </location>
</feature>
<protein>
    <submittedName>
        <fullName evidence="3">Uncharacterized protein</fullName>
    </submittedName>
</protein>
<evidence type="ECO:0000313" key="3">
    <source>
        <dbReference type="EMBL" id="KAK1947827.1"/>
    </source>
</evidence>
<evidence type="ECO:0000256" key="1">
    <source>
        <dbReference type="SAM" id="MobiDB-lite"/>
    </source>
</evidence>
<comment type="caution">
    <text evidence="3">The sequence shown here is derived from an EMBL/GenBank/DDBJ whole genome shotgun (WGS) entry which is preliminary data.</text>
</comment>
<keyword evidence="4" id="KW-1185">Reference proteome</keyword>
<gene>
    <name evidence="3" type="ORF">P3T76_000117</name>
</gene>
<feature type="compositionally biased region" description="Basic and acidic residues" evidence="1">
    <location>
        <begin position="63"/>
        <end position="87"/>
    </location>
</feature>
<feature type="signal peptide" evidence="2">
    <location>
        <begin position="1"/>
        <end position="18"/>
    </location>
</feature>
<feature type="region of interest" description="Disordered" evidence="1">
    <location>
        <begin position="49"/>
        <end position="99"/>
    </location>
</feature>
<accession>A0AAD9LUY9</accession>
<dbReference type="AlphaFoldDB" id="A0AAD9LUY9"/>
<feature type="region of interest" description="Disordered" evidence="1">
    <location>
        <begin position="124"/>
        <end position="151"/>
    </location>
</feature>
<evidence type="ECO:0000313" key="4">
    <source>
        <dbReference type="Proteomes" id="UP001259832"/>
    </source>
</evidence>
<organism evidence="3 4">
    <name type="scientific">Phytophthora citrophthora</name>
    <dbReference type="NCBI Taxonomy" id="4793"/>
    <lineage>
        <taxon>Eukaryota</taxon>
        <taxon>Sar</taxon>
        <taxon>Stramenopiles</taxon>
        <taxon>Oomycota</taxon>
        <taxon>Peronosporomycetes</taxon>
        <taxon>Peronosporales</taxon>
        <taxon>Peronosporaceae</taxon>
        <taxon>Phytophthora</taxon>
    </lineage>
</organism>
<feature type="compositionally biased region" description="Polar residues" evidence="1">
    <location>
        <begin position="52"/>
        <end position="62"/>
    </location>
</feature>
<dbReference type="EMBL" id="JASMQC010000001">
    <property type="protein sequence ID" value="KAK1947827.1"/>
    <property type="molecule type" value="Genomic_DNA"/>
</dbReference>
<feature type="region of interest" description="Disordered" evidence="1">
    <location>
        <begin position="362"/>
        <end position="384"/>
    </location>
</feature>
<name>A0AAD9LUY9_9STRA</name>
<evidence type="ECO:0000256" key="2">
    <source>
        <dbReference type="SAM" id="SignalP"/>
    </source>
</evidence>
<proteinExistence type="predicted"/>
<sequence>MPFLADLRCFLGILIVAGVPIKVQLIIEGLAEQGIEMASVSGEYEEDWETEPSINKKNLVSTTDRHFPGENDERNATRDVELTQHEDDLPDSSPTMVPEPKFKALDVDLTTVGIKTKVENTVAATTQEEVSTSEDTQSSDDNVVASRAPEQTYPRTSDLRDMVSIHGRRYDRPIPPPIPVNVSLAEVSLSPSKLDIGALQSRVAAKRVVEFQRRQELKASEERDKELGWIRKCREIRRSNEQMHQALGVAGLSVQDHLRLARRQHKQDMKMKEIAASSERQNRWYNSISKRPQAAPNHVRKLQLQYNQEKREMALRIQRRQKTIQANQLELRQKAQAIIAKTSGAYVHGSYLLKVEHHAMKQQNYPPSSDQHDIMPDENGNAIE</sequence>
<keyword evidence="2" id="KW-0732">Signal</keyword>
<feature type="compositionally biased region" description="Polar residues" evidence="1">
    <location>
        <begin position="124"/>
        <end position="141"/>
    </location>
</feature>
<dbReference type="Proteomes" id="UP001259832">
    <property type="component" value="Unassembled WGS sequence"/>
</dbReference>
<reference evidence="3" key="1">
    <citation type="submission" date="2023-08" db="EMBL/GenBank/DDBJ databases">
        <title>Reference Genome Resource for the Citrus Pathogen Phytophthora citrophthora.</title>
        <authorList>
            <person name="Moller H."/>
            <person name="Coetzee B."/>
            <person name="Rose L.J."/>
            <person name="Van Niekerk J.M."/>
        </authorList>
    </citation>
    <scope>NUCLEOTIDE SEQUENCE</scope>
    <source>
        <strain evidence="3">STE-U-9442</strain>
    </source>
</reference>